<dbReference type="Proteomes" id="UP001055879">
    <property type="component" value="Linkage Group LG15"/>
</dbReference>
<organism evidence="1 2">
    <name type="scientific">Arctium lappa</name>
    <name type="common">Greater burdock</name>
    <name type="synonym">Lappa major</name>
    <dbReference type="NCBI Taxonomy" id="4217"/>
    <lineage>
        <taxon>Eukaryota</taxon>
        <taxon>Viridiplantae</taxon>
        <taxon>Streptophyta</taxon>
        <taxon>Embryophyta</taxon>
        <taxon>Tracheophyta</taxon>
        <taxon>Spermatophyta</taxon>
        <taxon>Magnoliopsida</taxon>
        <taxon>eudicotyledons</taxon>
        <taxon>Gunneridae</taxon>
        <taxon>Pentapetalae</taxon>
        <taxon>asterids</taxon>
        <taxon>campanulids</taxon>
        <taxon>Asterales</taxon>
        <taxon>Asteraceae</taxon>
        <taxon>Carduoideae</taxon>
        <taxon>Cardueae</taxon>
        <taxon>Arctiinae</taxon>
        <taxon>Arctium</taxon>
    </lineage>
</organism>
<evidence type="ECO:0000313" key="2">
    <source>
        <dbReference type="Proteomes" id="UP001055879"/>
    </source>
</evidence>
<accession>A0ACB8XV31</accession>
<sequence length="138" mass="15632">MPSQHMDRIGTRRASPSSDQEAWTMSPLSKRGPGRGGWLWRLVDQTLLFQDDVRVGNNSLWGIRNRSSTSLVPGFGSLKAKRNMNWVGSIVASLLGISCPINEFRGIGRAHLNAETLLFYVIEQNLFRFEMRRIISQN</sequence>
<keyword evidence="2" id="KW-1185">Reference proteome</keyword>
<reference evidence="2" key="1">
    <citation type="journal article" date="2022" name="Mol. Ecol. Resour.">
        <title>The genomes of chicory, endive, great burdock and yacon provide insights into Asteraceae palaeo-polyploidization history and plant inulin production.</title>
        <authorList>
            <person name="Fan W."/>
            <person name="Wang S."/>
            <person name="Wang H."/>
            <person name="Wang A."/>
            <person name="Jiang F."/>
            <person name="Liu H."/>
            <person name="Zhao H."/>
            <person name="Xu D."/>
            <person name="Zhang Y."/>
        </authorList>
    </citation>
    <scope>NUCLEOTIDE SEQUENCE [LARGE SCALE GENOMIC DNA]</scope>
    <source>
        <strain evidence="2">cv. Niubang</strain>
    </source>
</reference>
<reference evidence="1 2" key="2">
    <citation type="journal article" date="2022" name="Mol. Ecol. Resour.">
        <title>The genomes of chicory, endive, great burdock and yacon provide insights into Asteraceae paleo-polyploidization history and plant inulin production.</title>
        <authorList>
            <person name="Fan W."/>
            <person name="Wang S."/>
            <person name="Wang H."/>
            <person name="Wang A."/>
            <person name="Jiang F."/>
            <person name="Liu H."/>
            <person name="Zhao H."/>
            <person name="Xu D."/>
            <person name="Zhang Y."/>
        </authorList>
    </citation>
    <scope>NUCLEOTIDE SEQUENCE [LARGE SCALE GENOMIC DNA]</scope>
    <source>
        <strain evidence="2">cv. Niubang</strain>
    </source>
</reference>
<protein>
    <submittedName>
        <fullName evidence="1">Uncharacterized protein</fullName>
    </submittedName>
</protein>
<dbReference type="EMBL" id="CM042061">
    <property type="protein sequence ID" value="KAI3673909.1"/>
    <property type="molecule type" value="Genomic_DNA"/>
</dbReference>
<comment type="caution">
    <text evidence="1">The sequence shown here is derived from an EMBL/GenBank/DDBJ whole genome shotgun (WGS) entry which is preliminary data.</text>
</comment>
<name>A0ACB8XV31_ARCLA</name>
<gene>
    <name evidence="1" type="ORF">L6452_40040</name>
</gene>
<evidence type="ECO:0000313" key="1">
    <source>
        <dbReference type="EMBL" id="KAI3673909.1"/>
    </source>
</evidence>
<proteinExistence type="predicted"/>